<dbReference type="GO" id="GO:0055085">
    <property type="term" value="P:transmembrane transport"/>
    <property type="evidence" value="ECO:0007669"/>
    <property type="project" value="InterPro"/>
</dbReference>
<comment type="subcellular location">
    <subcellularLocation>
        <location evidence="1 7">Cell membrane</location>
        <topology evidence="1 7">Multi-pass membrane protein</topology>
    </subcellularLocation>
</comment>
<dbReference type="EMBL" id="LYPC01000027">
    <property type="protein sequence ID" value="OCT11985.1"/>
    <property type="molecule type" value="Genomic_DNA"/>
</dbReference>
<feature type="transmembrane region" description="Helical" evidence="7">
    <location>
        <begin position="109"/>
        <end position="131"/>
    </location>
</feature>
<dbReference type="AlphaFoldDB" id="A0A1C0ZV55"/>
<evidence type="ECO:0000313" key="10">
    <source>
        <dbReference type="Proteomes" id="UP000093309"/>
    </source>
</evidence>
<proteinExistence type="inferred from homology"/>
<dbReference type="InterPro" id="IPR000515">
    <property type="entry name" value="MetI-like"/>
</dbReference>
<evidence type="ECO:0000256" key="7">
    <source>
        <dbReference type="RuleBase" id="RU363032"/>
    </source>
</evidence>
<evidence type="ECO:0000256" key="4">
    <source>
        <dbReference type="ARBA" id="ARBA00022692"/>
    </source>
</evidence>
<accession>A0A1C0ZV55</accession>
<keyword evidence="6 7" id="KW-0472">Membrane</keyword>
<organism evidence="9 10">
    <name type="scientific">Paenibacillus pectinilyticus</name>
    <dbReference type="NCBI Taxonomy" id="512399"/>
    <lineage>
        <taxon>Bacteria</taxon>
        <taxon>Bacillati</taxon>
        <taxon>Bacillota</taxon>
        <taxon>Bacilli</taxon>
        <taxon>Bacillales</taxon>
        <taxon>Paenibacillaceae</taxon>
        <taxon>Paenibacillus</taxon>
    </lineage>
</organism>
<keyword evidence="3" id="KW-1003">Cell membrane</keyword>
<feature type="transmembrane region" description="Helical" evidence="7">
    <location>
        <begin position="71"/>
        <end position="97"/>
    </location>
</feature>
<feature type="transmembrane region" description="Helical" evidence="7">
    <location>
        <begin position="12"/>
        <end position="32"/>
    </location>
</feature>
<comment type="caution">
    <text evidence="9">The sequence shown here is derived from an EMBL/GenBank/DDBJ whole genome shotgun (WGS) entry which is preliminary data.</text>
</comment>
<keyword evidence="2 7" id="KW-0813">Transport</keyword>
<dbReference type="PANTHER" id="PTHR43744:SF8">
    <property type="entry name" value="SN-GLYCEROL-3-PHOSPHATE TRANSPORT SYSTEM PERMEASE PROTEIN UGPE"/>
    <property type="match status" value="1"/>
</dbReference>
<name>A0A1C0ZV55_9BACL</name>
<evidence type="ECO:0000256" key="6">
    <source>
        <dbReference type="ARBA" id="ARBA00023136"/>
    </source>
</evidence>
<dbReference type="PROSITE" id="PS50928">
    <property type="entry name" value="ABC_TM1"/>
    <property type="match status" value="1"/>
</dbReference>
<feature type="transmembrane region" description="Helical" evidence="7">
    <location>
        <begin position="244"/>
        <end position="265"/>
    </location>
</feature>
<evidence type="ECO:0000256" key="2">
    <source>
        <dbReference type="ARBA" id="ARBA00022448"/>
    </source>
</evidence>
<comment type="similarity">
    <text evidence="7">Belongs to the binding-protein-dependent transport system permease family.</text>
</comment>
<dbReference type="GO" id="GO:0005886">
    <property type="term" value="C:plasma membrane"/>
    <property type="evidence" value="ECO:0007669"/>
    <property type="project" value="UniProtKB-SubCell"/>
</dbReference>
<keyword evidence="10" id="KW-1185">Reference proteome</keyword>
<dbReference type="Gene3D" id="1.10.3720.10">
    <property type="entry name" value="MetI-like"/>
    <property type="match status" value="1"/>
</dbReference>
<dbReference type="OrthoDB" id="187395at2"/>
<reference evidence="10" key="1">
    <citation type="submission" date="2016-05" db="EMBL/GenBank/DDBJ databases">
        <title>Paenibacillus oryzae. sp. nov., isolated from the rice root.</title>
        <authorList>
            <person name="Zhang J."/>
            <person name="Zhang X."/>
        </authorList>
    </citation>
    <scope>NUCLEOTIDE SEQUENCE [LARGE SCALE GENOMIC DNA]</scope>
    <source>
        <strain evidence="10">KCTC13222</strain>
    </source>
</reference>
<evidence type="ECO:0000259" key="8">
    <source>
        <dbReference type="PROSITE" id="PS50928"/>
    </source>
</evidence>
<sequence length="279" mass="31559">MAIKSPIGKMLVWIILIIWSVAVLYPLVWTLLDALKNNEQFFLNAPWALPKMPLLWSNFSYVWSKYNFGTYFMNSIIVTVGSTLLGMILAAMTAYILARYQFKGNKILLTIYISSMMIPFALALIPLFFLLNDLHLINTWLGLILVYAALNLPFGIFLLVGFYKSLPKEIEEAAIIDGTSHYGTFFRVMLPLSQPGLITVMITNMLNNWNEYFLGVVLTNEPTKYTLPIGLAVMQAEMQYRVEWGPLFAGLLITTLPTLIVYMIYQRQIASGITAGAVK</sequence>
<dbReference type="InterPro" id="IPR035906">
    <property type="entry name" value="MetI-like_sf"/>
</dbReference>
<evidence type="ECO:0000313" key="9">
    <source>
        <dbReference type="EMBL" id="OCT11985.1"/>
    </source>
</evidence>
<dbReference type="RefSeq" id="WP_065855850.1">
    <property type="nucleotide sequence ID" value="NZ_LYPC01000027.1"/>
</dbReference>
<dbReference type="Pfam" id="PF00528">
    <property type="entry name" value="BPD_transp_1"/>
    <property type="match status" value="1"/>
</dbReference>
<keyword evidence="5 7" id="KW-1133">Transmembrane helix</keyword>
<gene>
    <name evidence="9" type="ORF">A8709_29450</name>
</gene>
<protein>
    <submittedName>
        <fullName evidence="9">Sugar ABC transporter permease</fullName>
    </submittedName>
</protein>
<evidence type="ECO:0000256" key="1">
    <source>
        <dbReference type="ARBA" id="ARBA00004651"/>
    </source>
</evidence>
<feature type="domain" description="ABC transmembrane type-1" evidence="8">
    <location>
        <begin position="72"/>
        <end position="265"/>
    </location>
</feature>
<feature type="transmembrane region" description="Helical" evidence="7">
    <location>
        <begin position="137"/>
        <end position="163"/>
    </location>
</feature>
<dbReference type="STRING" id="512399.A8709_29450"/>
<evidence type="ECO:0000256" key="5">
    <source>
        <dbReference type="ARBA" id="ARBA00022989"/>
    </source>
</evidence>
<dbReference type="Proteomes" id="UP000093309">
    <property type="component" value="Unassembled WGS sequence"/>
</dbReference>
<dbReference type="CDD" id="cd06261">
    <property type="entry name" value="TM_PBP2"/>
    <property type="match status" value="1"/>
</dbReference>
<evidence type="ECO:0000256" key="3">
    <source>
        <dbReference type="ARBA" id="ARBA00022475"/>
    </source>
</evidence>
<keyword evidence="4 7" id="KW-0812">Transmembrane</keyword>
<dbReference type="PANTHER" id="PTHR43744">
    <property type="entry name" value="ABC TRANSPORTER PERMEASE PROTEIN MG189-RELATED-RELATED"/>
    <property type="match status" value="1"/>
</dbReference>
<dbReference type="SUPFAM" id="SSF161098">
    <property type="entry name" value="MetI-like"/>
    <property type="match status" value="1"/>
</dbReference>